<evidence type="ECO:0000313" key="3">
    <source>
        <dbReference type="EMBL" id="GGJ77436.1"/>
    </source>
</evidence>
<dbReference type="SMART" id="SM00267">
    <property type="entry name" value="GGDEF"/>
    <property type="match status" value="1"/>
</dbReference>
<dbReference type="Proteomes" id="UP000635726">
    <property type="component" value="Unassembled WGS sequence"/>
</dbReference>
<proteinExistence type="predicted"/>
<dbReference type="Gene3D" id="3.30.70.270">
    <property type="match status" value="1"/>
</dbReference>
<dbReference type="InterPro" id="IPR043128">
    <property type="entry name" value="Rev_trsase/Diguanyl_cyclase"/>
</dbReference>
<dbReference type="InterPro" id="IPR000160">
    <property type="entry name" value="GGDEF_dom"/>
</dbReference>
<gene>
    <name evidence="3" type="ORF">GCM10008939_21920</name>
</gene>
<feature type="region of interest" description="Disordered" evidence="1">
    <location>
        <begin position="145"/>
        <end position="168"/>
    </location>
</feature>
<dbReference type="SUPFAM" id="SSF48452">
    <property type="entry name" value="TPR-like"/>
    <property type="match status" value="2"/>
</dbReference>
<accession>A0A917PGQ0</accession>
<dbReference type="Pfam" id="PF13432">
    <property type="entry name" value="TPR_16"/>
    <property type="match status" value="2"/>
</dbReference>
<feature type="domain" description="GGDEF" evidence="2">
    <location>
        <begin position="28"/>
        <end position="157"/>
    </location>
</feature>
<sequence length="1079" mass="116917">MPGLPQLSTLPGRAAFETALGAAVQAGRAFLLLVADLDELKLINDLHGHPVGDEAIYRLATALQEAAQGDVYAFGGDELAVIVQPDPDQALRRVQAALTSWRTAPLLTAPTVAVTASVGAARFPLDATTARGLYDVADRRMYTAKRSGGGRLETRDSGTSPPDTRGPRRLLEREAHQEIIGLLVQHGGAAEFLGPPGSGLSALLDYAARLCRLGRRRVLTLRYLPALTLRDEPWLHAGTLDGEPLSSLDGLHDTPPDVVLLDLKAPPDPAFMAALTPALTAARTVLSFGRPLPSWVRGDVASISVEPLSREASSRVLRQVWNLGPQPLPPLPEWAYTLCGGWPWRLRQLARMLAHDAQRRHQDLPEYLAQLDDTVRNRARRRLERTRPDLPADVHPLRGRLGELGDALTRLGPGTTVTLTGPSGRGKTRLARQVAAEIPSSGLDLACWLDAHQTASPERVTAALAGLLDLPALDLPALQAQLAPMNLLLVLDDVRPGSGVPDMLETLRLICPGLQLLLTAQAPLGLPSEQVLQLGPLPSDGAGSAAARLARTVAPDLSDAISTRLAQYSGGEAFDLVLLARTAALHPEADWIMPEADGQERPGGVTYTWTRFSEAERRVLSMLSALEGPVDVLAVQRLTGASDLLVGALLHQGHLQGQGVYRVPQLVARLGRQAFETRPAWRRELTRALLTEAQARLTGTAVKVGPAAVSDLRRTTTESILRTLVRFPLGPAVNALLERIADAWLNEGRALAAWELLEPLLDRRGVSVALRVGTARVLQALGDHARAETLLRRTLKHARHGVDRQSALLAYGRVLHRRSKYPQAAQVFRDLVPDLPPHLRAQALHQWARAMLYLGQPDEALAVAGTAVTEAQDTRTEGMARNTLALVLVQLGRTQDARTEFGRADLLLSSVNDTAQVALNLTGLAWTLMLQDEHLQALQHNERLLRLYRDGNARWELANTFLNVGHSHARLGHGAAARSAYGHALSLTAELDAPSLEAEALGGVADLLWREGRTQRASRLYAAAQVHPGHNAEFEMFFAHLRALPCPAHVPTWAEIRAELQQELTPDIPSRPPDNQVVL</sequence>
<dbReference type="InterPro" id="IPR011990">
    <property type="entry name" value="TPR-like_helical_dom_sf"/>
</dbReference>
<dbReference type="AlphaFoldDB" id="A0A917PGQ0"/>
<keyword evidence="4" id="KW-1185">Reference proteome</keyword>
<comment type="caution">
    <text evidence="3">The sequence shown here is derived from an EMBL/GenBank/DDBJ whole genome shotgun (WGS) entry which is preliminary data.</text>
</comment>
<reference evidence="3" key="2">
    <citation type="submission" date="2020-09" db="EMBL/GenBank/DDBJ databases">
        <authorList>
            <person name="Sun Q."/>
            <person name="Ohkuma M."/>
        </authorList>
    </citation>
    <scope>NUCLEOTIDE SEQUENCE</scope>
    <source>
        <strain evidence="3">JCM 14371</strain>
    </source>
</reference>
<dbReference type="CDD" id="cd01949">
    <property type="entry name" value="GGDEF"/>
    <property type="match status" value="1"/>
</dbReference>
<evidence type="ECO:0000259" key="2">
    <source>
        <dbReference type="PROSITE" id="PS50887"/>
    </source>
</evidence>
<dbReference type="Gene3D" id="3.40.50.300">
    <property type="entry name" value="P-loop containing nucleotide triphosphate hydrolases"/>
    <property type="match status" value="1"/>
</dbReference>
<evidence type="ECO:0000256" key="1">
    <source>
        <dbReference type="SAM" id="MobiDB-lite"/>
    </source>
</evidence>
<dbReference type="GO" id="GO:1902201">
    <property type="term" value="P:negative regulation of bacterial-type flagellum-dependent cell motility"/>
    <property type="evidence" value="ECO:0007669"/>
    <property type="project" value="TreeGrafter"/>
</dbReference>
<name>A0A917PGQ0_9DEIO</name>
<organism evidence="3 4">
    <name type="scientific">Deinococcus aquiradiocola</name>
    <dbReference type="NCBI Taxonomy" id="393059"/>
    <lineage>
        <taxon>Bacteria</taxon>
        <taxon>Thermotogati</taxon>
        <taxon>Deinococcota</taxon>
        <taxon>Deinococci</taxon>
        <taxon>Deinococcales</taxon>
        <taxon>Deinococcaceae</taxon>
        <taxon>Deinococcus</taxon>
    </lineage>
</organism>
<dbReference type="SUPFAM" id="SSF52540">
    <property type="entry name" value="P-loop containing nucleoside triphosphate hydrolases"/>
    <property type="match status" value="1"/>
</dbReference>
<dbReference type="EMBL" id="BMOE01000006">
    <property type="protein sequence ID" value="GGJ77436.1"/>
    <property type="molecule type" value="Genomic_DNA"/>
</dbReference>
<dbReference type="InterPro" id="IPR050469">
    <property type="entry name" value="Diguanylate_Cyclase"/>
</dbReference>
<reference evidence="3" key="1">
    <citation type="journal article" date="2014" name="Int. J. Syst. Evol. Microbiol.">
        <title>Complete genome sequence of Corynebacterium casei LMG S-19264T (=DSM 44701T), isolated from a smear-ripened cheese.</title>
        <authorList>
            <consortium name="US DOE Joint Genome Institute (JGI-PGF)"/>
            <person name="Walter F."/>
            <person name="Albersmeier A."/>
            <person name="Kalinowski J."/>
            <person name="Ruckert C."/>
        </authorList>
    </citation>
    <scope>NUCLEOTIDE SEQUENCE</scope>
    <source>
        <strain evidence="3">JCM 14371</strain>
    </source>
</reference>
<dbReference type="PANTHER" id="PTHR45138:SF9">
    <property type="entry name" value="DIGUANYLATE CYCLASE DGCM-RELATED"/>
    <property type="match status" value="1"/>
</dbReference>
<dbReference type="InterPro" id="IPR027417">
    <property type="entry name" value="P-loop_NTPase"/>
</dbReference>
<dbReference type="Pfam" id="PF00990">
    <property type="entry name" value="GGDEF"/>
    <property type="match status" value="1"/>
</dbReference>
<dbReference type="Gene3D" id="1.25.40.10">
    <property type="entry name" value="Tetratricopeptide repeat domain"/>
    <property type="match status" value="1"/>
</dbReference>
<dbReference type="NCBIfam" id="TIGR00254">
    <property type="entry name" value="GGDEF"/>
    <property type="match status" value="1"/>
</dbReference>
<evidence type="ECO:0000313" key="4">
    <source>
        <dbReference type="Proteomes" id="UP000635726"/>
    </source>
</evidence>
<dbReference type="GO" id="GO:0052621">
    <property type="term" value="F:diguanylate cyclase activity"/>
    <property type="evidence" value="ECO:0007669"/>
    <property type="project" value="TreeGrafter"/>
</dbReference>
<dbReference type="GO" id="GO:0043709">
    <property type="term" value="P:cell adhesion involved in single-species biofilm formation"/>
    <property type="evidence" value="ECO:0007669"/>
    <property type="project" value="TreeGrafter"/>
</dbReference>
<dbReference type="InterPro" id="IPR029787">
    <property type="entry name" value="Nucleotide_cyclase"/>
</dbReference>
<dbReference type="GO" id="GO:0005886">
    <property type="term" value="C:plasma membrane"/>
    <property type="evidence" value="ECO:0007669"/>
    <property type="project" value="TreeGrafter"/>
</dbReference>
<dbReference type="PANTHER" id="PTHR45138">
    <property type="entry name" value="REGULATORY COMPONENTS OF SENSORY TRANSDUCTION SYSTEM"/>
    <property type="match status" value="1"/>
</dbReference>
<protein>
    <recommendedName>
        <fullName evidence="2">GGDEF domain-containing protein</fullName>
    </recommendedName>
</protein>
<dbReference type="PROSITE" id="PS50887">
    <property type="entry name" value="GGDEF"/>
    <property type="match status" value="1"/>
</dbReference>
<dbReference type="SUPFAM" id="SSF55073">
    <property type="entry name" value="Nucleotide cyclase"/>
    <property type="match status" value="1"/>
</dbReference>